<evidence type="ECO:0000256" key="10">
    <source>
        <dbReference type="RuleBase" id="RU004181"/>
    </source>
</evidence>
<accession>A0ABW2ZIN3</accession>
<evidence type="ECO:0000256" key="2">
    <source>
        <dbReference type="ARBA" id="ARBA00022475"/>
    </source>
</evidence>
<evidence type="ECO:0000256" key="3">
    <source>
        <dbReference type="ARBA" id="ARBA00022670"/>
    </source>
</evidence>
<organism evidence="11 12">
    <name type="scientific">Mucilaginibacter lutimaris</name>
    <dbReference type="NCBI Taxonomy" id="931629"/>
    <lineage>
        <taxon>Bacteria</taxon>
        <taxon>Pseudomonadati</taxon>
        <taxon>Bacteroidota</taxon>
        <taxon>Sphingobacteriia</taxon>
        <taxon>Sphingobacteriales</taxon>
        <taxon>Sphingobacteriaceae</taxon>
        <taxon>Mucilaginibacter</taxon>
    </lineage>
</organism>
<keyword evidence="6 9" id="KW-0378">Hydrolase</keyword>
<feature type="transmembrane region" description="Helical" evidence="9">
    <location>
        <begin position="94"/>
        <end position="119"/>
    </location>
</feature>
<keyword evidence="2 9" id="KW-1003">Cell membrane</keyword>
<dbReference type="EMBL" id="JBHTIA010000009">
    <property type="protein sequence ID" value="MFD0765961.1"/>
    <property type="molecule type" value="Genomic_DNA"/>
</dbReference>
<comment type="subcellular location">
    <subcellularLocation>
        <location evidence="9">Cell membrane</location>
        <topology evidence="9">Multi-pass membrane protein</topology>
    </subcellularLocation>
</comment>
<dbReference type="PANTHER" id="PTHR33695">
    <property type="entry name" value="LIPOPROTEIN SIGNAL PEPTIDASE"/>
    <property type="match status" value="1"/>
</dbReference>
<comment type="function">
    <text evidence="9">This protein specifically catalyzes the removal of signal peptides from prolipoproteins.</text>
</comment>
<dbReference type="HAMAP" id="MF_00161">
    <property type="entry name" value="LspA"/>
    <property type="match status" value="1"/>
</dbReference>
<evidence type="ECO:0000256" key="6">
    <source>
        <dbReference type="ARBA" id="ARBA00022801"/>
    </source>
</evidence>
<dbReference type="RefSeq" id="WP_377143432.1">
    <property type="nucleotide sequence ID" value="NZ_JBHTIA010000009.1"/>
</dbReference>
<feature type="transmembrane region" description="Helical" evidence="9">
    <location>
        <begin position="156"/>
        <end position="178"/>
    </location>
</feature>
<keyword evidence="7 9" id="KW-1133">Transmembrane helix</keyword>
<dbReference type="PANTHER" id="PTHR33695:SF1">
    <property type="entry name" value="LIPOPROTEIN SIGNAL PEPTIDASE"/>
    <property type="match status" value="1"/>
</dbReference>
<comment type="similarity">
    <text evidence="1 9 10">Belongs to the peptidase A8 family.</text>
</comment>
<comment type="caution">
    <text evidence="9">Lacks conserved residue(s) required for the propagation of feature annotation.</text>
</comment>
<name>A0ABW2ZIN3_9SPHI</name>
<evidence type="ECO:0000313" key="12">
    <source>
        <dbReference type="Proteomes" id="UP001597073"/>
    </source>
</evidence>
<evidence type="ECO:0000256" key="5">
    <source>
        <dbReference type="ARBA" id="ARBA00022750"/>
    </source>
</evidence>
<evidence type="ECO:0000313" key="11">
    <source>
        <dbReference type="EMBL" id="MFD0765961.1"/>
    </source>
</evidence>
<keyword evidence="8 9" id="KW-0472">Membrane</keyword>
<evidence type="ECO:0000256" key="4">
    <source>
        <dbReference type="ARBA" id="ARBA00022692"/>
    </source>
</evidence>
<keyword evidence="12" id="KW-1185">Reference proteome</keyword>
<proteinExistence type="inferred from homology"/>
<keyword evidence="5 9" id="KW-0064">Aspartyl protease</keyword>
<reference evidence="12" key="1">
    <citation type="journal article" date="2019" name="Int. J. Syst. Evol. Microbiol.">
        <title>The Global Catalogue of Microorganisms (GCM) 10K type strain sequencing project: providing services to taxonomists for standard genome sequencing and annotation.</title>
        <authorList>
            <consortium name="The Broad Institute Genomics Platform"/>
            <consortium name="The Broad Institute Genome Sequencing Center for Infectious Disease"/>
            <person name="Wu L."/>
            <person name="Ma J."/>
        </authorList>
    </citation>
    <scope>NUCLEOTIDE SEQUENCE [LARGE SCALE GENOMIC DNA]</scope>
    <source>
        <strain evidence="12">CCUG 60742</strain>
    </source>
</reference>
<dbReference type="NCBIfam" id="NF011369">
    <property type="entry name" value="PRK14788.1"/>
    <property type="match status" value="1"/>
</dbReference>
<keyword evidence="11" id="KW-0449">Lipoprotein</keyword>
<evidence type="ECO:0000256" key="8">
    <source>
        <dbReference type="ARBA" id="ARBA00023136"/>
    </source>
</evidence>
<protein>
    <recommendedName>
        <fullName evidence="9">Lipoprotein signal peptidase</fullName>
        <ecNumber evidence="9">3.4.23.36</ecNumber>
    </recommendedName>
    <alternativeName>
        <fullName evidence="9">Prolipoprotein signal peptidase</fullName>
    </alternativeName>
    <alternativeName>
        <fullName evidence="9">Signal peptidase II</fullName>
        <shortName evidence="9">SPase II</shortName>
    </alternativeName>
</protein>
<dbReference type="Proteomes" id="UP001597073">
    <property type="component" value="Unassembled WGS sequence"/>
</dbReference>
<feature type="active site" evidence="9">
    <location>
        <position position="132"/>
    </location>
</feature>
<comment type="catalytic activity">
    <reaction evidence="9">
        <text>Release of signal peptides from bacterial membrane prolipoproteins. Hydrolyzes -Xaa-Yaa-Zaa-|-(S,diacylglyceryl)Cys-, in which Xaa is hydrophobic (preferably Leu), and Yaa (Ala or Ser) and Zaa (Gly or Ala) have small, neutral side chains.</text>
        <dbReference type="EC" id="3.4.23.36"/>
    </reaction>
</comment>
<evidence type="ECO:0000256" key="1">
    <source>
        <dbReference type="ARBA" id="ARBA00006139"/>
    </source>
</evidence>
<dbReference type="GO" id="GO:0004190">
    <property type="term" value="F:aspartic-type endopeptidase activity"/>
    <property type="evidence" value="ECO:0007669"/>
    <property type="project" value="UniProtKB-EC"/>
</dbReference>
<keyword evidence="3 9" id="KW-0645">Protease</keyword>
<dbReference type="EC" id="3.4.23.36" evidence="9"/>
<gene>
    <name evidence="9" type="primary">lspA</name>
    <name evidence="11" type="ORF">ACFQZI_13950</name>
</gene>
<dbReference type="InterPro" id="IPR001872">
    <property type="entry name" value="Peptidase_A8"/>
</dbReference>
<feature type="transmembrane region" description="Helical" evidence="9">
    <location>
        <begin position="66"/>
        <end position="87"/>
    </location>
</feature>
<evidence type="ECO:0000256" key="9">
    <source>
        <dbReference type="HAMAP-Rule" id="MF_00161"/>
    </source>
</evidence>
<dbReference type="PRINTS" id="PR00781">
    <property type="entry name" value="LIPOSIGPTASE"/>
</dbReference>
<keyword evidence="4 9" id="KW-0812">Transmembrane</keyword>
<comment type="pathway">
    <text evidence="9">Protein modification; lipoprotein biosynthesis (signal peptide cleavage).</text>
</comment>
<comment type="caution">
    <text evidence="11">The sequence shown here is derived from an EMBL/GenBank/DDBJ whole genome shotgun (WGS) entry which is preliminary data.</text>
</comment>
<dbReference type="Pfam" id="PF01252">
    <property type="entry name" value="Peptidase_A8"/>
    <property type="match status" value="1"/>
</dbReference>
<feature type="active site" evidence="9">
    <location>
        <position position="166"/>
    </location>
</feature>
<evidence type="ECO:0000256" key="7">
    <source>
        <dbReference type="ARBA" id="ARBA00022989"/>
    </source>
</evidence>
<sequence length="201" mass="22655">MKAAYTKPFFTAALIVLLDQIIKIWVLKHMFLGEEIHLLGNRGMLHYTENNGMAFGMELGGELGKLALTLFRIVAVCGIGYALVFLIKHKYHRGLVMMVALILAGALGNIIDSTFYGIIYNYAGLFHGRVVDMFYFPLLTGHFPAWVPIWGGEEFIFFRPVFNLADAAISVGVIMILLNQKRYFKQEEPEVSSPNSEMVEE</sequence>